<reference evidence="1 2" key="1">
    <citation type="submission" date="2019-03" db="EMBL/GenBank/DDBJ databases">
        <title>Genomic Encyclopedia of Type Strains, Phase IV (KMG-IV): sequencing the most valuable type-strain genomes for metagenomic binning, comparative biology and taxonomic classification.</title>
        <authorList>
            <person name="Goeker M."/>
        </authorList>
    </citation>
    <scope>NUCLEOTIDE SEQUENCE [LARGE SCALE GENOMIC DNA]</scope>
    <source>
        <strain evidence="1 2">DSM 44496</strain>
    </source>
</reference>
<evidence type="ECO:0000313" key="1">
    <source>
        <dbReference type="EMBL" id="TDP42630.1"/>
    </source>
</evidence>
<dbReference type="RefSeq" id="WP_067485301.1">
    <property type="nucleotide sequence ID" value="NZ_JBHXPO010000004.1"/>
</dbReference>
<keyword evidence="2" id="KW-1185">Reference proteome</keyword>
<dbReference type="Proteomes" id="UP000295087">
    <property type="component" value="Unassembled WGS sequence"/>
</dbReference>
<protein>
    <recommendedName>
        <fullName evidence="3">TOBE domain-containing protein</fullName>
    </recommendedName>
</protein>
<dbReference type="AlphaFoldDB" id="A0A4R6PWS0"/>
<sequence>MLVTLLTDMPTGKSGMVRSHGGEWPAVWVGTSPGVGGVQYDVEIEVDDEHSKIEVCGSNSPREGIYLKDEGLKVCGTVNTVYEDGIIALDLKPGNLLLEIQSQSSEMHVGQVVCVSPSVISIFPTGI</sequence>
<proteinExistence type="predicted"/>
<accession>A0A4R6PWS0</accession>
<organism evidence="1 2">
    <name type="scientific">Nocardia ignorata</name>
    <dbReference type="NCBI Taxonomy" id="145285"/>
    <lineage>
        <taxon>Bacteria</taxon>
        <taxon>Bacillati</taxon>
        <taxon>Actinomycetota</taxon>
        <taxon>Actinomycetes</taxon>
        <taxon>Mycobacteriales</taxon>
        <taxon>Nocardiaceae</taxon>
        <taxon>Nocardia</taxon>
    </lineage>
</organism>
<dbReference type="EMBL" id="SNXK01000001">
    <property type="protein sequence ID" value="TDP42630.1"/>
    <property type="molecule type" value="Genomic_DNA"/>
</dbReference>
<name>A0A4R6PWS0_NOCIG</name>
<comment type="caution">
    <text evidence="1">The sequence shown here is derived from an EMBL/GenBank/DDBJ whole genome shotgun (WGS) entry which is preliminary data.</text>
</comment>
<gene>
    <name evidence="1" type="ORF">DFR75_1011744</name>
</gene>
<evidence type="ECO:0000313" key="2">
    <source>
        <dbReference type="Proteomes" id="UP000295087"/>
    </source>
</evidence>
<evidence type="ECO:0008006" key="3">
    <source>
        <dbReference type="Google" id="ProtNLM"/>
    </source>
</evidence>